<dbReference type="RefSeq" id="WP_162378400.1">
    <property type="nucleotide sequence ID" value="NZ_JBHTKN010000001.1"/>
</dbReference>
<keyword evidence="2" id="KW-1185">Reference proteome</keyword>
<protein>
    <submittedName>
        <fullName evidence="1">Uncharacterized protein</fullName>
    </submittedName>
</protein>
<comment type="caution">
    <text evidence="1">The sequence shown here is derived from an EMBL/GenBank/DDBJ whole genome shotgun (WGS) entry which is preliminary data.</text>
</comment>
<name>A0ABW3LV30_9GAMM</name>
<organism evidence="1 2">
    <name type="scientific">Pseudoxanthomonas kaohsiungensis</name>
    <dbReference type="NCBI Taxonomy" id="283923"/>
    <lineage>
        <taxon>Bacteria</taxon>
        <taxon>Pseudomonadati</taxon>
        <taxon>Pseudomonadota</taxon>
        <taxon>Gammaproteobacteria</taxon>
        <taxon>Lysobacterales</taxon>
        <taxon>Lysobacteraceae</taxon>
        <taxon>Pseudoxanthomonas</taxon>
    </lineage>
</organism>
<accession>A0ABW3LV30</accession>
<reference evidence="2" key="1">
    <citation type="journal article" date="2019" name="Int. J. Syst. Evol. Microbiol.">
        <title>The Global Catalogue of Microorganisms (GCM) 10K type strain sequencing project: providing services to taxonomists for standard genome sequencing and annotation.</title>
        <authorList>
            <consortium name="The Broad Institute Genomics Platform"/>
            <consortium name="The Broad Institute Genome Sequencing Center for Infectious Disease"/>
            <person name="Wu L."/>
            <person name="Ma J."/>
        </authorList>
    </citation>
    <scope>NUCLEOTIDE SEQUENCE [LARGE SCALE GENOMIC DNA]</scope>
    <source>
        <strain evidence="2">CCUG 55854</strain>
    </source>
</reference>
<evidence type="ECO:0000313" key="2">
    <source>
        <dbReference type="Proteomes" id="UP001597033"/>
    </source>
</evidence>
<proteinExistence type="predicted"/>
<dbReference type="Proteomes" id="UP001597033">
    <property type="component" value="Unassembled WGS sequence"/>
</dbReference>
<dbReference type="EMBL" id="JBHTKN010000001">
    <property type="protein sequence ID" value="MFD1041411.1"/>
    <property type="molecule type" value="Genomic_DNA"/>
</dbReference>
<gene>
    <name evidence="1" type="ORF">ACFQ2N_03490</name>
</gene>
<sequence length="104" mass="11410">MYHGFAKPELPAIEGWQFGEITAFLGDDAGDAYVVAPDGTRAGIVWEIGDGEIQEILPPEPTRWGVYAIWFPEPNSSTEALQRNLRSVLPQLIAAYNRAHGVEG</sequence>
<evidence type="ECO:0000313" key="1">
    <source>
        <dbReference type="EMBL" id="MFD1041411.1"/>
    </source>
</evidence>